<dbReference type="AlphaFoldDB" id="A0A842IXH2"/>
<proteinExistence type="predicted"/>
<evidence type="ECO:0000313" key="1">
    <source>
        <dbReference type="EMBL" id="MBC2846373.1"/>
    </source>
</evidence>
<dbReference type="Pfam" id="PF18933">
    <property type="entry name" value="PsbP_2"/>
    <property type="match status" value="1"/>
</dbReference>
<dbReference type="EMBL" id="JACLCP010000005">
    <property type="protein sequence ID" value="MBC2846373.1"/>
    <property type="molecule type" value="Genomic_DNA"/>
</dbReference>
<dbReference type="Proteomes" id="UP000533900">
    <property type="component" value="Unassembled WGS sequence"/>
</dbReference>
<comment type="caution">
    <text evidence="1">The sequence shown here is derived from an EMBL/GenBank/DDBJ whole genome shotgun (WGS) entry which is preliminary data.</text>
</comment>
<protein>
    <recommendedName>
        <fullName evidence="3">PsbP C-terminal domain-containing protein</fullName>
    </recommendedName>
</protein>
<dbReference type="PROSITE" id="PS51257">
    <property type="entry name" value="PROKAR_LIPOPROTEIN"/>
    <property type="match status" value="1"/>
</dbReference>
<organism evidence="1 2">
    <name type="scientific">Winogradskyella flava</name>
    <dbReference type="NCBI Taxonomy" id="1884876"/>
    <lineage>
        <taxon>Bacteria</taxon>
        <taxon>Pseudomonadati</taxon>
        <taxon>Bacteroidota</taxon>
        <taxon>Flavobacteriia</taxon>
        <taxon>Flavobacteriales</taxon>
        <taxon>Flavobacteriaceae</taxon>
        <taxon>Winogradskyella</taxon>
    </lineage>
</organism>
<gene>
    <name evidence="1" type="ORF">H7F21_14805</name>
</gene>
<dbReference type="Gene3D" id="3.40.1000.10">
    <property type="entry name" value="Mog1/PsbP, alpha/beta/alpha sandwich"/>
    <property type="match status" value="1"/>
</dbReference>
<reference evidence="1" key="1">
    <citation type="submission" date="2020-08" db="EMBL/GenBank/DDBJ databases">
        <title>Winogradskyella ouciana sp. nov., isolated from the hadal seawater of the Mariana Trench.</title>
        <authorList>
            <person name="He X."/>
        </authorList>
    </citation>
    <scope>NUCLEOTIDE SEQUENCE [LARGE SCALE GENOMIC DNA]</scope>
    <source>
        <strain evidence="1">KCTC 52348</strain>
    </source>
</reference>
<accession>A0A842IXH2</accession>
<name>A0A842IXH2_9FLAO</name>
<evidence type="ECO:0000313" key="2">
    <source>
        <dbReference type="Proteomes" id="UP000533900"/>
    </source>
</evidence>
<keyword evidence="2" id="KW-1185">Reference proteome</keyword>
<evidence type="ECO:0008006" key="3">
    <source>
        <dbReference type="Google" id="ProtNLM"/>
    </source>
</evidence>
<dbReference type="RefSeq" id="WP_185790087.1">
    <property type="nucleotide sequence ID" value="NZ_JACLCP010000005.1"/>
</dbReference>
<sequence length="170" mass="19637">MNKLRTVLATIVLLIIVSCGESETQKTFSNDNYSIDYPGSWDFDDSGKFNTKFLIYSNAEILDGFRENINLTVQNLPVNTTLKQFEEATNQQLSQIPKSKIIKSNIIKRNGKDVFEIVWQGYVTNNDLKFKQHCYLEDNKAHIVTFTAKQDTYEKYEEKASEILNSFTLK</sequence>